<dbReference type="PANTHER" id="PTHR30535:SF34">
    <property type="entry name" value="MOLYBDATE-BINDING PROTEIN MOLA"/>
    <property type="match status" value="1"/>
</dbReference>
<dbReference type="PROSITE" id="PS50983">
    <property type="entry name" value="FE_B12_PBP"/>
    <property type="match status" value="1"/>
</dbReference>
<dbReference type="Gene3D" id="3.40.50.1980">
    <property type="entry name" value="Nitrogenase molybdenum iron protein domain"/>
    <property type="match status" value="2"/>
</dbReference>
<keyword evidence="4" id="KW-1185">Reference proteome</keyword>
<dbReference type="Pfam" id="PF01497">
    <property type="entry name" value="Peripla_BP_2"/>
    <property type="match status" value="1"/>
</dbReference>
<comment type="similarity">
    <text evidence="1">Belongs to the bacterial solute-binding protein 8 family.</text>
</comment>
<dbReference type="OrthoDB" id="2417096at2"/>
<dbReference type="InterPro" id="IPR002491">
    <property type="entry name" value="ABC_transptr_periplasmic_BD"/>
</dbReference>
<feature type="domain" description="Fe/B12 periplasmic-binding" evidence="2">
    <location>
        <begin position="61"/>
        <end position="324"/>
    </location>
</feature>
<dbReference type="GeneID" id="93485918"/>
<protein>
    <submittedName>
        <fullName evidence="3">ABC-type Fe3+-hydroxamate transport system substrate-binding protein</fullName>
    </submittedName>
</protein>
<gene>
    <name evidence="3" type="ORF">HNR45_000646</name>
</gene>
<proteinExistence type="inferred from homology"/>
<evidence type="ECO:0000256" key="1">
    <source>
        <dbReference type="ARBA" id="ARBA00008814"/>
    </source>
</evidence>
<accession>A0A841R1F1</accession>
<sequence>MNQKRKRKWMIVVGVIVVLAAVVLLLRGFGEKTPKTVKTTQQLTYTDSLEREVTFNAPTQRVIALDNIEAKIVDALGVTPLAVTTHASLPQRLADKWKALPQLSASPNPAEIAALSPDIVVGPATHVSPEWITDLAEDKVPVLFWKTESLADIENRIYFWGAVLGREPAAEKIIHNMETSIEKTCNAFASVPPKHVLILDVNDNGVGACDSHTLIGNLAQLIPMVNLADELADAPRDKEGLIPIENVMEANLQPQAVIVLREQDAASTGAAAWEELESSAYWQTLPALASGNVTMFTDDEISATVSVRAADAVALLAKTLYGPRDS</sequence>
<dbReference type="InterPro" id="IPR050902">
    <property type="entry name" value="ABC_Transporter_SBP"/>
</dbReference>
<dbReference type="Proteomes" id="UP000591941">
    <property type="component" value="Unassembled WGS sequence"/>
</dbReference>
<organism evidence="3 4">
    <name type="scientific">Negativicoccus succinicivorans</name>
    <dbReference type="NCBI Taxonomy" id="620903"/>
    <lineage>
        <taxon>Bacteria</taxon>
        <taxon>Bacillati</taxon>
        <taxon>Bacillota</taxon>
        <taxon>Negativicutes</taxon>
        <taxon>Veillonellales</taxon>
        <taxon>Veillonellaceae</taxon>
        <taxon>Negativicoccus</taxon>
    </lineage>
</organism>
<evidence type="ECO:0000259" key="2">
    <source>
        <dbReference type="PROSITE" id="PS50983"/>
    </source>
</evidence>
<dbReference type="SUPFAM" id="SSF53807">
    <property type="entry name" value="Helical backbone' metal receptor"/>
    <property type="match status" value="1"/>
</dbReference>
<dbReference type="PANTHER" id="PTHR30535">
    <property type="entry name" value="VITAMIN B12-BINDING PROTEIN"/>
    <property type="match status" value="1"/>
</dbReference>
<evidence type="ECO:0000313" key="3">
    <source>
        <dbReference type="EMBL" id="MBB6477616.1"/>
    </source>
</evidence>
<comment type="caution">
    <text evidence="3">The sequence shown here is derived from an EMBL/GenBank/DDBJ whole genome shotgun (WGS) entry which is preliminary data.</text>
</comment>
<name>A0A841R1F1_9FIRM</name>
<reference evidence="3 4" key="1">
    <citation type="submission" date="2020-08" db="EMBL/GenBank/DDBJ databases">
        <title>Genomic Encyclopedia of Type Strains, Phase IV (KMG-IV): sequencing the most valuable type-strain genomes for metagenomic binning, comparative biology and taxonomic classification.</title>
        <authorList>
            <person name="Goeker M."/>
        </authorList>
    </citation>
    <scope>NUCLEOTIDE SEQUENCE [LARGE SCALE GENOMIC DNA]</scope>
    <source>
        <strain evidence="3 4">DSM 21255</strain>
    </source>
</reference>
<dbReference type="GO" id="GO:0071281">
    <property type="term" value="P:cellular response to iron ion"/>
    <property type="evidence" value="ECO:0007669"/>
    <property type="project" value="TreeGrafter"/>
</dbReference>
<dbReference type="EMBL" id="JACHHI010000002">
    <property type="protein sequence ID" value="MBB6477616.1"/>
    <property type="molecule type" value="Genomic_DNA"/>
</dbReference>
<dbReference type="RefSeq" id="WP_159822942.1">
    <property type="nucleotide sequence ID" value="NZ_CABWNB010000003.1"/>
</dbReference>
<dbReference type="AlphaFoldDB" id="A0A841R1F1"/>
<evidence type="ECO:0000313" key="4">
    <source>
        <dbReference type="Proteomes" id="UP000591941"/>
    </source>
</evidence>